<accession>A0A0V8C7P6</accession>
<keyword evidence="1" id="KW-0812">Transmembrane</keyword>
<feature type="transmembrane region" description="Helical" evidence="1">
    <location>
        <begin position="49"/>
        <end position="67"/>
    </location>
</feature>
<reference evidence="3" key="1">
    <citation type="submission" date="2015-10" db="EMBL/GenBank/DDBJ databases">
        <title>Draft Genome Sequences of 11 Lactococcus lactis subspecies cremoris strains.</title>
        <authorList>
            <person name="Wels M."/>
            <person name="Backus L."/>
            <person name="Boekhorst J."/>
            <person name="Dijkstra A."/>
            <person name="Beerthuizen M."/>
            <person name="Kelly W."/>
            <person name="Siezen R."/>
            <person name="Bachmann H."/>
            <person name="Van Hijum S."/>
        </authorList>
    </citation>
    <scope>NUCLEOTIDE SEQUENCE [LARGE SCALE GENOMIC DNA]</scope>
    <source>
        <strain evidence="3">KF282</strain>
    </source>
</reference>
<dbReference type="Proteomes" id="UP000053058">
    <property type="component" value="Unassembled WGS sequence"/>
</dbReference>
<gene>
    <name evidence="2" type="ORF">KF282_1525</name>
</gene>
<feature type="transmembrane region" description="Helical" evidence="1">
    <location>
        <begin position="198"/>
        <end position="218"/>
    </location>
</feature>
<evidence type="ECO:0000313" key="2">
    <source>
        <dbReference type="EMBL" id="KSU04391.1"/>
    </source>
</evidence>
<keyword evidence="1" id="KW-1133">Transmembrane helix</keyword>
<dbReference type="PATRIC" id="fig|1360.103.peg.1566"/>
<name>A0A0V8C7P6_LACLL</name>
<dbReference type="AlphaFoldDB" id="A0A0V8C7P6"/>
<evidence type="ECO:0008006" key="4">
    <source>
        <dbReference type="Google" id="ProtNLM"/>
    </source>
</evidence>
<comment type="caution">
    <text evidence="2">The sequence shown here is derived from an EMBL/GenBank/DDBJ whole genome shotgun (WGS) entry which is preliminary data.</text>
</comment>
<feature type="transmembrane region" description="Helical" evidence="1">
    <location>
        <begin position="148"/>
        <end position="169"/>
    </location>
</feature>
<keyword evidence="1" id="KW-0472">Membrane</keyword>
<feature type="transmembrane region" description="Helical" evidence="1">
    <location>
        <begin position="88"/>
        <end position="110"/>
    </location>
</feature>
<evidence type="ECO:0000313" key="3">
    <source>
        <dbReference type="Proteomes" id="UP000053058"/>
    </source>
</evidence>
<organism evidence="2 3">
    <name type="scientific">Lactococcus lactis subsp. lactis</name>
    <name type="common">Streptococcus lactis</name>
    <dbReference type="NCBI Taxonomy" id="1360"/>
    <lineage>
        <taxon>Bacteria</taxon>
        <taxon>Bacillati</taxon>
        <taxon>Bacillota</taxon>
        <taxon>Bacilli</taxon>
        <taxon>Lactobacillales</taxon>
        <taxon>Streptococcaceae</taxon>
        <taxon>Lactococcus</taxon>
    </lineage>
</organism>
<protein>
    <recommendedName>
        <fullName evidence="4">ABC transporter permease</fullName>
    </recommendedName>
</protein>
<proteinExistence type="predicted"/>
<feature type="transmembrane region" description="Helical" evidence="1">
    <location>
        <begin position="20"/>
        <end position="37"/>
    </location>
</feature>
<evidence type="ECO:0000256" key="1">
    <source>
        <dbReference type="SAM" id="Phobius"/>
    </source>
</evidence>
<sequence>MSEVITLFRLNILLLLKDKVSLVWSLLLPTIMLFINSKEITSINNLSYWWIYIVFNSFIYGVGVFALQEKDSGALSIIFSIKWIPKQFFFGLLLTQILYSLFCLALFNIIPVVMFNFNYIELMFFSLLAILITVPVAFVGYNITYFKNLYASTISSICNILVFLCFIIINVRTPFNFINPFLIIGNELGNFMDGKINLIYIIISLLLIVISLPSIIYFKPLSNESR</sequence>
<dbReference type="EMBL" id="LKLN01000065">
    <property type="protein sequence ID" value="KSU04391.1"/>
    <property type="molecule type" value="Genomic_DNA"/>
</dbReference>
<feature type="transmembrane region" description="Helical" evidence="1">
    <location>
        <begin position="122"/>
        <end position="141"/>
    </location>
</feature>
<dbReference type="RefSeq" id="WP_058219685.1">
    <property type="nucleotide sequence ID" value="NZ_CP159484.1"/>
</dbReference>